<dbReference type="InterPro" id="IPR013321">
    <property type="entry name" value="Arc_rbn_hlx_hlx"/>
</dbReference>
<keyword evidence="3" id="KW-1185">Reference proteome</keyword>
<evidence type="ECO:0000313" key="2">
    <source>
        <dbReference type="EMBL" id="TNM66282.1"/>
    </source>
</evidence>
<dbReference type="RefSeq" id="WP_139675566.1">
    <property type="nucleotide sequence ID" value="NZ_VDMN01000001.1"/>
</dbReference>
<dbReference type="OrthoDB" id="8083485at2"/>
<protein>
    <submittedName>
        <fullName evidence="2">TraY domain-containing protein</fullName>
    </submittedName>
</protein>
<accession>A0A5C4XSG4</accession>
<dbReference type="InterPro" id="IPR010985">
    <property type="entry name" value="Ribbon_hlx_hlx"/>
</dbReference>
<dbReference type="AlphaFoldDB" id="A0A5C4XSG4"/>
<name>A0A5C4XSG4_9HYPH</name>
<evidence type="ECO:0000313" key="3">
    <source>
        <dbReference type="Proteomes" id="UP000311605"/>
    </source>
</evidence>
<proteinExistence type="predicted"/>
<reference evidence="2 3" key="1">
    <citation type="submission" date="2019-06" db="EMBL/GenBank/DDBJ databases">
        <title>The draft genome of Rhizobium smilacinae PTYR-5.</title>
        <authorList>
            <person name="Liu L."/>
            <person name="Li L."/>
            <person name="Zhang X."/>
        </authorList>
    </citation>
    <scope>NUCLEOTIDE SEQUENCE [LARGE SCALE GENOMIC DNA]</scope>
    <source>
        <strain evidence="2 3">PTYR-5</strain>
    </source>
</reference>
<evidence type="ECO:0000259" key="1">
    <source>
        <dbReference type="Pfam" id="PF22513"/>
    </source>
</evidence>
<dbReference type="SUPFAM" id="SSF47598">
    <property type="entry name" value="Ribbon-helix-helix"/>
    <property type="match status" value="1"/>
</dbReference>
<dbReference type="Gene3D" id="1.10.1220.10">
    <property type="entry name" value="Met repressor-like"/>
    <property type="match status" value="1"/>
</dbReference>
<dbReference type="InterPro" id="IPR053853">
    <property type="entry name" value="FitA-like_RHH"/>
</dbReference>
<dbReference type="EMBL" id="VDMN01000001">
    <property type="protein sequence ID" value="TNM66282.1"/>
    <property type="molecule type" value="Genomic_DNA"/>
</dbReference>
<organism evidence="2 3">
    <name type="scientific">Aliirhizobium smilacinae</name>
    <dbReference type="NCBI Taxonomy" id="1395944"/>
    <lineage>
        <taxon>Bacteria</taxon>
        <taxon>Pseudomonadati</taxon>
        <taxon>Pseudomonadota</taxon>
        <taxon>Alphaproteobacteria</taxon>
        <taxon>Hyphomicrobiales</taxon>
        <taxon>Rhizobiaceae</taxon>
        <taxon>Aliirhizobium</taxon>
    </lineage>
</organism>
<dbReference type="Proteomes" id="UP000311605">
    <property type="component" value="Unassembled WGS sequence"/>
</dbReference>
<comment type="caution">
    <text evidence="2">The sequence shown here is derived from an EMBL/GenBank/DDBJ whole genome shotgun (WGS) entry which is preliminary data.</text>
</comment>
<dbReference type="GO" id="GO:0006355">
    <property type="term" value="P:regulation of DNA-templated transcription"/>
    <property type="evidence" value="ECO:0007669"/>
    <property type="project" value="InterPro"/>
</dbReference>
<gene>
    <name evidence="2" type="ORF">FHP24_08795</name>
</gene>
<feature type="domain" description="Antitoxin FitA-like ribbon-helix-helix" evidence="1">
    <location>
        <begin position="4"/>
        <end position="39"/>
    </location>
</feature>
<sequence length="90" mass="10186">MGDLLIRNLDDALKRRLHDQAKQNGRSLSEEASVRLRRSLTSGNDGVEKSAGEILRAIVESSDAYWTEEELVAIEAARHQPDREPPRFDE</sequence>
<dbReference type="Pfam" id="PF22513">
    <property type="entry name" value="FitA-like_RHH"/>
    <property type="match status" value="1"/>
</dbReference>